<evidence type="ECO:0000313" key="2">
    <source>
        <dbReference type="Proteomes" id="UP001144036"/>
    </source>
</evidence>
<evidence type="ECO:0008006" key="3">
    <source>
        <dbReference type="Google" id="ProtNLM"/>
    </source>
</evidence>
<dbReference type="Proteomes" id="UP001144036">
    <property type="component" value="Unassembled WGS sequence"/>
</dbReference>
<protein>
    <recommendedName>
        <fullName evidence="3">Secreted protein</fullName>
    </recommendedName>
</protein>
<comment type="caution">
    <text evidence="1">The sequence shown here is derived from an EMBL/GenBank/DDBJ whole genome shotgun (WGS) entry which is preliminary data.</text>
</comment>
<dbReference type="EMBL" id="JAPNNL010000124">
    <property type="protein sequence ID" value="MDA0636820.1"/>
    <property type="molecule type" value="Genomic_DNA"/>
</dbReference>
<reference evidence="1" key="1">
    <citation type="submission" date="2022-11" db="EMBL/GenBank/DDBJ databases">
        <title>Nonomuraea corallina sp. nov., a new species of the genus Nonomuraea isolated from sea side sediment in Thai sea.</title>
        <authorList>
            <person name="Ngamcharungchit C."/>
            <person name="Matsumoto A."/>
            <person name="Suriyachadkun C."/>
            <person name="Panbangred W."/>
            <person name="Inahashi Y."/>
            <person name="Intra B."/>
        </authorList>
    </citation>
    <scope>NUCLEOTIDE SEQUENCE</scope>
    <source>
        <strain evidence="1">MCN248</strain>
    </source>
</reference>
<dbReference type="RefSeq" id="WP_270157715.1">
    <property type="nucleotide sequence ID" value="NZ_JAPNNL010000124.1"/>
</dbReference>
<sequence length="169" mass="17384">MATRSGAVLAGGAVSAVKFTVAALAFTAAYAGLSAYGTANSAPAPATGATLSARETPVTAEPAAQALAAGTVTVGALPTEPGCVKTFVARTILVNPDAGRTVSYSWKLARWSPSARTWRTYLVDHSGFAGARETAEWEATISGNPGWYRVELAAEGAKTIKSDRFRVSC</sequence>
<organism evidence="1 2">
    <name type="scientific">Nonomuraea corallina</name>
    <dbReference type="NCBI Taxonomy" id="2989783"/>
    <lineage>
        <taxon>Bacteria</taxon>
        <taxon>Bacillati</taxon>
        <taxon>Actinomycetota</taxon>
        <taxon>Actinomycetes</taxon>
        <taxon>Streptosporangiales</taxon>
        <taxon>Streptosporangiaceae</taxon>
        <taxon>Nonomuraea</taxon>
    </lineage>
</organism>
<keyword evidence="2" id="KW-1185">Reference proteome</keyword>
<evidence type="ECO:0000313" key="1">
    <source>
        <dbReference type="EMBL" id="MDA0636820.1"/>
    </source>
</evidence>
<gene>
    <name evidence="1" type="ORF">OUY22_25710</name>
</gene>
<accession>A0ABT4SI83</accession>
<proteinExistence type="predicted"/>
<name>A0ABT4SI83_9ACTN</name>